<dbReference type="Proteomes" id="UP000085678">
    <property type="component" value="Unplaced"/>
</dbReference>
<dbReference type="KEGG" id="lak:106174178"/>
<dbReference type="PROSITE" id="PS00108">
    <property type="entry name" value="PROTEIN_KINASE_ST"/>
    <property type="match status" value="1"/>
</dbReference>
<dbReference type="GO" id="GO:0005634">
    <property type="term" value="C:nucleus"/>
    <property type="evidence" value="ECO:0007669"/>
    <property type="project" value="TreeGrafter"/>
</dbReference>
<feature type="compositionally biased region" description="Basic residues" evidence="5">
    <location>
        <begin position="37"/>
        <end position="53"/>
    </location>
</feature>
<feature type="domain" description="Protein kinase" evidence="6">
    <location>
        <begin position="219"/>
        <end position="497"/>
    </location>
</feature>
<dbReference type="Gene3D" id="3.30.200.20">
    <property type="entry name" value="Phosphorylase Kinase, domain 1"/>
    <property type="match status" value="1"/>
</dbReference>
<dbReference type="GO" id="GO:0005524">
    <property type="term" value="F:ATP binding"/>
    <property type="evidence" value="ECO:0007669"/>
    <property type="project" value="UniProtKB-UniRule"/>
</dbReference>
<keyword evidence="4" id="KW-0418">Kinase</keyword>
<dbReference type="InterPro" id="IPR011009">
    <property type="entry name" value="Kinase-like_dom_sf"/>
</dbReference>
<dbReference type="Pfam" id="PF00069">
    <property type="entry name" value="Pkinase"/>
    <property type="match status" value="1"/>
</dbReference>
<dbReference type="OrthoDB" id="6778822at2759"/>
<dbReference type="GO" id="GO:0004674">
    <property type="term" value="F:protein serine/threonine kinase activity"/>
    <property type="evidence" value="ECO:0007669"/>
    <property type="project" value="UniProtKB-KW"/>
</dbReference>
<dbReference type="SUPFAM" id="SSF56112">
    <property type="entry name" value="Protein kinase-like (PK-like)"/>
    <property type="match status" value="1"/>
</dbReference>
<keyword evidence="4" id="KW-0723">Serine/threonine-protein kinase</keyword>
<dbReference type="PANTHER" id="PTHR44167:SF18">
    <property type="entry name" value="PROTEIN KINASE DOMAIN-CONTAINING PROTEIN"/>
    <property type="match status" value="1"/>
</dbReference>
<dbReference type="CDD" id="cd00180">
    <property type="entry name" value="PKc"/>
    <property type="match status" value="1"/>
</dbReference>
<feature type="compositionally biased region" description="Low complexity" evidence="5">
    <location>
        <begin position="56"/>
        <end position="69"/>
    </location>
</feature>
<dbReference type="RefSeq" id="XP_013411053.1">
    <property type="nucleotide sequence ID" value="XM_013555599.1"/>
</dbReference>
<dbReference type="InterPro" id="IPR000719">
    <property type="entry name" value="Prot_kinase_dom"/>
</dbReference>
<dbReference type="GeneID" id="106174178"/>
<feature type="compositionally biased region" description="Polar residues" evidence="5">
    <location>
        <begin position="118"/>
        <end position="130"/>
    </location>
</feature>
<dbReference type="STRING" id="7574.A0A1S3JKZ7"/>
<dbReference type="AlphaFoldDB" id="A0A1S3JKZ7"/>
<sequence>MPLIPRKSDWDNLLACFGLRRGPAQGRRSPRDTGPRAPKKLARFRRWCQKKFGRNPSSSTSSSAPSSTPDLPEIAGEDLEVESVSSEELSKLDSPHNASRGTYTVAVYPGPRGPKNPSCPTSSGAPSSTPDLPEIPPSHAGEDLEVESVSSEELSKLDSPRNASRGTYTVAVYPGPRGPKSPENMISILEDFYKGIDNKGVDLFYDQPPCPGLLDAENYKIHHRLGSGCFGSVFLASELSTGKLVAIKFFNQLENQLFAQLSNESQLRQGISEAILGTKIAPRFVGLLQMMEDQRPISTHDTALVTDFVGDVIQGVSITLAQEIRRVPPVAEPVSLCEWAWVMFQVANKMARLHSIGVIHNDLKEDNILLSGRIGTYPSPYINDFGNASYVSDSNSGYRFDVPDPSERLARMTRCQHLAPEIYWNIKSTTASDVYSLGVILQRSGLVELMGIEDFVTRCCYLHPFVRPTMKEAAEVLLSVVTRAQRDLIGRSASSSA</sequence>
<keyword evidence="4" id="KW-0808">Transferase</keyword>
<proteinExistence type="inferred from homology"/>
<dbReference type="PANTHER" id="PTHR44167">
    <property type="entry name" value="OVARIAN-SPECIFIC SERINE/THREONINE-PROTEIN KINASE LOK-RELATED"/>
    <property type="match status" value="1"/>
</dbReference>
<feature type="region of interest" description="Disordered" evidence="5">
    <location>
        <begin position="19"/>
        <end position="176"/>
    </location>
</feature>
<dbReference type="PROSITE" id="PS00107">
    <property type="entry name" value="PROTEIN_KINASE_ATP"/>
    <property type="match status" value="1"/>
</dbReference>
<dbReference type="SMART" id="SM00220">
    <property type="entry name" value="S_TKc"/>
    <property type="match status" value="1"/>
</dbReference>
<organism evidence="7 8">
    <name type="scientific">Lingula anatina</name>
    <name type="common">Brachiopod</name>
    <name type="synonym">Lingula unguis</name>
    <dbReference type="NCBI Taxonomy" id="7574"/>
    <lineage>
        <taxon>Eukaryota</taxon>
        <taxon>Metazoa</taxon>
        <taxon>Spiralia</taxon>
        <taxon>Lophotrochozoa</taxon>
        <taxon>Brachiopoda</taxon>
        <taxon>Linguliformea</taxon>
        <taxon>Lingulata</taxon>
        <taxon>Lingulida</taxon>
        <taxon>Linguloidea</taxon>
        <taxon>Lingulidae</taxon>
        <taxon>Lingula</taxon>
    </lineage>
</organism>
<keyword evidence="7" id="KW-1185">Reference proteome</keyword>
<feature type="binding site" evidence="3">
    <location>
        <position position="248"/>
    </location>
    <ligand>
        <name>ATP</name>
        <dbReference type="ChEBI" id="CHEBI:30616"/>
    </ligand>
</feature>
<dbReference type="GO" id="GO:0044773">
    <property type="term" value="P:mitotic DNA damage checkpoint signaling"/>
    <property type="evidence" value="ECO:0007669"/>
    <property type="project" value="TreeGrafter"/>
</dbReference>
<dbReference type="PROSITE" id="PS50011">
    <property type="entry name" value="PROTEIN_KINASE_DOM"/>
    <property type="match status" value="1"/>
</dbReference>
<keyword evidence="2 3" id="KW-0067">ATP-binding</keyword>
<evidence type="ECO:0000256" key="2">
    <source>
        <dbReference type="ARBA" id="ARBA00022840"/>
    </source>
</evidence>
<accession>A0A1S3JKZ7</accession>
<evidence type="ECO:0000256" key="3">
    <source>
        <dbReference type="PROSITE-ProRule" id="PRU10141"/>
    </source>
</evidence>
<dbReference type="GO" id="GO:0005737">
    <property type="term" value="C:cytoplasm"/>
    <property type="evidence" value="ECO:0007669"/>
    <property type="project" value="TreeGrafter"/>
</dbReference>
<evidence type="ECO:0000256" key="1">
    <source>
        <dbReference type="ARBA" id="ARBA00022741"/>
    </source>
</evidence>
<name>A0A1S3JKZ7_LINAN</name>
<dbReference type="InterPro" id="IPR017441">
    <property type="entry name" value="Protein_kinase_ATP_BS"/>
</dbReference>
<reference evidence="8" key="1">
    <citation type="submission" date="2025-08" db="UniProtKB">
        <authorList>
            <consortium name="RefSeq"/>
        </authorList>
    </citation>
    <scope>IDENTIFICATION</scope>
    <source>
        <tissue evidence="8">Gonads</tissue>
    </source>
</reference>
<gene>
    <name evidence="8" type="primary">LOC106174178</name>
</gene>
<evidence type="ECO:0000256" key="4">
    <source>
        <dbReference type="RuleBase" id="RU000304"/>
    </source>
</evidence>
<dbReference type="InterPro" id="IPR008271">
    <property type="entry name" value="Ser/Thr_kinase_AS"/>
</dbReference>
<keyword evidence="1 3" id="KW-0547">Nucleotide-binding</keyword>
<evidence type="ECO:0000313" key="8">
    <source>
        <dbReference type="RefSeq" id="XP_013411053.1"/>
    </source>
</evidence>
<dbReference type="Gene3D" id="1.10.510.10">
    <property type="entry name" value="Transferase(Phosphotransferase) domain 1"/>
    <property type="match status" value="1"/>
</dbReference>
<evidence type="ECO:0000313" key="7">
    <source>
        <dbReference type="Proteomes" id="UP000085678"/>
    </source>
</evidence>
<dbReference type="InParanoid" id="A0A1S3JKZ7"/>
<comment type="similarity">
    <text evidence="4">Belongs to the protein kinase superfamily.</text>
</comment>
<evidence type="ECO:0000256" key="5">
    <source>
        <dbReference type="SAM" id="MobiDB-lite"/>
    </source>
</evidence>
<protein>
    <submittedName>
        <fullName evidence="8">Uncharacterized protein LOC106174178</fullName>
    </submittedName>
</protein>
<evidence type="ECO:0000259" key="6">
    <source>
        <dbReference type="PROSITE" id="PS50011"/>
    </source>
</evidence>